<dbReference type="GO" id="GO:0005524">
    <property type="term" value="F:ATP binding"/>
    <property type="evidence" value="ECO:0007669"/>
    <property type="project" value="UniProtKB-KW"/>
</dbReference>
<dbReference type="InterPro" id="IPR025944">
    <property type="entry name" value="Sigma_54_int_dom_CS"/>
</dbReference>
<dbReference type="PANTHER" id="PTHR32071:SF21">
    <property type="entry name" value="TRANSCRIPTIONAL REGULATORY PROTEIN FLGR"/>
    <property type="match status" value="1"/>
</dbReference>
<evidence type="ECO:0000313" key="11">
    <source>
        <dbReference type="EMBL" id="QEL64392.1"/>
    </source>
</evidence>
<dbReference type="Pfam" id="PF25601">
    <property type="entry name" value="AAA_lid_14"/>
    <property type="match status" value="1"/>
</dbReference>
<dbReference type="InterPro" id="IPR025943">
    <property type="entry name" value="Sigma_54_int_dom_ATP-bd_2"/>
</dbReference>
<dbReference type="InterPro" id="IPR009057">
    <property type="entry name" value="Homeodomain-like_sf"/>
</dbReference>
<name>A0A5C1E639_9RHOO</name>
<dbReference type="Pfam" id="PF02954">
    <property type="entry name" value="HTH_8"/>
    <property type="match status" value="1"/>
</dbReference>
<keyword evidence="1 8" id="KW-0597">Phosphoprotein</keyword>
<dbReference type="KEGG" id="otr:OTERR_09160"/>
<feature type="domain" description="Response regulatory" evidence="10">
    <location>
        <begin position="5"/>
        <end position="119"/>
    </location>
</feature>
<dbReference type="PROSITE" id="PS50110">
    <property type="entry name" value="RESPONSE_REGULATORY"/>
    <property type="match status" value="1"/>
</dbReference>
<feature type="domain" description="Sigma-54 factor interaction" evidence="9">
    <location>
        <begin position="129"/>
        <end position="358"/>
    </location>
</feature>
<dbReference type="Proteomes" id="UP000323671">
    <property type="component" value="Chromosome"/>
</dbReference>
<dbReference type="Gene3D" id="1.10.10.60">
    <property type="entry name" value="Homeodomain-like"/>
    <property type="match status" value="1"/>
</dbReference>
<dbReference type="SUPFAM" id="SSF46689">
    <property type="entry name" value="Homeodomain-like"/>
    <property type="match status" value="1"/>
</dbReference>
<dbReference type="InterPro" id="IPR002078">
    <property type="entry name" value="Sigma_54_int"/>
</dbReference>
<keyword evidence="12" id="KW-1185">Reference proteome</keyword>
<dbReference type="FunFam" id="3.40.50.2300:FF:000018">
    <property type="entry name" value="DNA-binding transcriptional regulator NtrC"/>
    <property type="match status" value="1"/>
</dbReference>
<dbReference type="GO" id="GO:0006355">
    <property type="term" value="P:regulation of DNA-templated transcription"/>
    <property type="evidence" value="ECO:0007669"/>
    <property type="project" value="InterPro"/>
</dbReference>
<evidence type="ECO:0000313" key="12">
    <source>
        <dbReference type="Proteomes" id="UP000323671"/>
    </source>
</evidence>
<dbReference type="PROSITE" id="PS50045">
    <property type="entry name" value="SIGMA54_INTERACT_4"/>
    <property type="match status" value="1"/>
</dbReference>
<evidence type="ECO:0000259" key="9">
    <source>
        <dbReference type="PROSITE" id="PS50045"/>
    </source>
</evidence>
<dbReference type="RefSeq" id="WP_054620483.1">
    <property type="nucleotide sequence ID" value="NZ_CP022579.1"/>
</dbReference>
<evidence type="ECO:0000259" key="10">
    <source>
        <dbReference type="PROSITE" id="PS50110"/>
    </source>
</evidence>
<dbReference type="InterPro" id="IPR025662">
    <property type="entry name" value="Sigma_54_int_dom_ATP-bd_1"/>
</dbReference>
<evidence type="ECO:0000256" key="1">
    <source>
        <dbReference type="ARBA" id="ARBA00022553"/>
    </source>
</evidence>
<evidence type="ECO:0000256" key="8">
    <source>
        <dbReference type="PROSITE-ProRule" id="PRU00169"/>
    </source>
</evidence>
<sequence>MTTLPILVVEDDPNLREAICDTLELAGEPLVAVDSGPAAMAVLDSRPVGIVVSDVRMEPMDGITLLKSIRSRWPHLPVVLMTAFADVDRAVEAMRAGACDFLMKPFEPQALLAHIARYRLPDMAGDAGVVAADAASRNLFSLAARVAQTDATVLLTGESGVGKEVVARYIHRNSARRDGPFVAINCAAIPDSLLEATLFGYEKGAFTGATQAQAGKFEQAQNGTLLLDEVTEMPLSLQAKLLRVLQEREVERVGGKKPVSLDIRVVATSNRDMAEAVAKGIFREDLYYRLNVFPLPIPSLRQRRADIVPLARHFLADRGGKIGRPGLSLTPAAEHTLTVHDWPGNIRELENVMQRAMILAPADRVDAEHLHLPARPGGMVTPPMAAPVQPTVSDFSPMPVQTPHGEPFFSGVPLGTNIHAPSSLPPVEMPAQPAFAAASVAGDMSLGSPRRTENMRDLEREHILETLRAVGGSRKLAVERLGISERTLRHKLKQYREAGFLKE</sequence>
<dbReference type="PROSITE" id="PS00675">
    <property type="entry name" value="SIGMA54_INTERACT_1"/>
    <property type="match status" value="1"/>
</dbReference>
<dbReference type="InterPro" id="IPR011006">
    <property type="entry name" value="CheY-like_superfamily"/>
</dbReference>
<keyword evidence="4" id="KW-0902">Two-component regulatory system</keyword>
<dbReference type="InterPro" id="IPR001789">
    <property type="entry name" value="Sig_transdc_resp-reg_receiver"/>
</dbReference>
<protein>
    <submittedName>
        <fullName evidence="11">Sigma-54 dependent response regulator</fullName>
    </submittedName>
</protein>
<keyword evidence="6" id="KW-0238">DNA-binding</keyword>
<keyword evidence="3" id="KW-0067">ATP-binding</keyword>
<dbReference type="GO" id="GO:0043565">
    <property type="term" value="F:sequence-specific DNA binding"/>
    <property type="evidence" value="ECO:0007669"/>
    <property type="project" value="InterPro"/>
</dbReference>
<evidence type="ECO:0000256" key="7">
    <source>
        <dbReference type="ARBA" id="ARBA00023163"/>
    </source>
</evidence>
<accession>A0A5C1E639</accession>
<dbReference type="PROSITE" id="PS00676">
    <property type="entry name" value="SIGMA54_INTERACT_2"/>
    <property type="match status" value="1"/>
</dbReference>
<dbReference type="Gene3D" id="3.40.50.2300">
    <property type="match status" value="1"/>
</dbReference>
<dbReference type="InterPro" id="IPR002197">
    <property type="entry name" value="HTH_Fis"/>
</dbReference>
<dbReference type="InterPro" id="IPR058031">
    <property type="entry name" value="AAA_lid_NorR"/>
</dbReference>
<dbReference type="Pfam" id="PF00072">
    <property type="entry name" value="Response_reg"/>
    <property type="match status" value="1"/>
</dbReference>
<gene>
    <name evidence="11" type="primary">fleR</name>
    <name evidence="11" type="ORF">OTERR_09160</name>
</gene>
<dbReference type="InterPro" id="IPR003593">
    <property type="entry name" value="AAA+_ATPase"/>
</dbReference>
<dbReference type="SMART" id="SM00382">
    <property type="entry name" value="AAA"/>
    <property type="match status" value="1"/>
</dbReference>
<evidence type="ECO:0000256" key="3">
    <source>
        <dbReference type="ARBA" id="ARBA00022840"/>
    </source>
</evidence>
<keyword evidence="5" id="KW-0805">Transcription regulation</keyword>
<dbReference type="CDD" id="cd00009">
    <property type="entry name" value="AAA"/>
    <property type="match status" value="1"/>
</dbReference>
<evidence type="ECO:0000256" key="2">
    <source>
        <dbReference type="ARBA" id="ARBA00022741"/>
    </source>
</evidence>
<keyword evidence="7" id="KW-0804">Transcription</keyword>
<evidence type="ECO:0000256" key="5">
    <source>
        <dbReference type="ARBA" id="ARBA00023015"/>
    </source>
</evidence>
<dbReference type="SUPFAM" id="SSF52540">
    <property type="entry name" value="P-loop containing nucleoside triphosphate hydrolases"/>
    <property type="match status" value="1"/>
</dbReference>
<dbReference type="Pfam" id="PF00158">
    <property type="entry name" value="Sigma54_activat"/>
    <property type="match status" value="1"/>
</dbReference>
<dbReference type="EMBL" id="CP022579">
    <property type="protein sequence ID" value="QEL64392.1"/>
    <property type="molecule type" value="Genomic_DNA"/>
</dbReference>
<keyword evidence="2" id="KW-0547">Nucleotide-binding</keyword>
<dbReference type="FunFam" id="3.40.50.300:FF:000006">
    <property type="entry name" value="DNA-binding transcriptional regulator NtrC"/>
    <property type="match status" value="1"/>
</dbReference>
<reference evidence="11 12" key="1">
    <citation type="submission" date="2017-07" db="EMBL/GenBank/DDBJ databases">
        <title>Complete genome sequence of Oryzomicrobium terrae TPP412.</title>
        <authorList>
            <person name="Chiu L.-W."/>
            <person name="Lo K.-J."/>
            <person name="Tsai Y.-M."/>
            <person name="Lin S.-S."/>
            <person name="Kuo C.-H."/>
            <person name="Liu C.-T."/>
        </authorList>
    </citation>
    <scope>NUCLEOTIDE SEQUENCE [LARGE SCALE GENOMIC DNA]</scope>
    <source>
        <strain evidence="11 12">TPP412</strain>
    </source>
</reference>
<dbReference type="Gene3D" id="1.10.8.60">
    <property type="match status" value="1"/>
</dbReference>
<dbReference type="SMART" id="SM00448">
    <property type="entry name" value="REC"/>
    <property type="match status" value="1"/>
</dbReference>
<dbReference type="GO" id="GO:0000160">
    <property type="term" value="P:phosphorelay signal transduction system"/>
    <property type="evidence" value="ECO:0007669"/>
    <property type="project" value="UniProtKB-KW"/>
</dbReference>
<dbReference type="Gene3D" id="3.40.50.300">
    <property type="entry name" value="P-loop containing nucleotide triphosphate hydrolases"/>
    <property type="match status" value="1"/>
</dbReference>
<dbReference type="PANTHER" id="PTHR32071">
    <property type="entry name" value="TRANSCRIPTIONAL REGULATORY PROTEIN"/>
    <property type="match status" value="1"/>
</dbReference>
<feature type="modified residue" description="4-aspartylphosphate" evidence="8">
    <location>
        <position position="54"/>
    </location>
</feature>
<dbReference type="InterPro" id="IPR027417">
    <property type="entry name" value="P-loop_NTPase"/>
</dbReference>
<proteinExistence type="predicted"/>
<dbReference type="AlphaFoldDB" id="A0A5C1E639"/>
<dbReference type="PROSITE" id="PS00688">
    <property type="entry name" value="SIGMA54_INTERACT_3"/>
    <property type="match status" value="1"/>
</dbReference>
<evidence type="ECO:0000256" key="6">
    <source>
        <dbReference type="ARBA" id="ARBA00023125"/>
    </source>
</evidence>
<dbReference type="SUPFAM" id="SSF52172">
    <property type="entry name" value="CheY-like"/>
    <property type="match status" value="1"/>
</dbReference>
<evidence type="ECO:0000256" key="4">
    <source>
        <dbReference type="ARBA" id="ARBA00023012"/>
    </source>
</evidence>
<organism evidence="11 12">
    <name type="scientific">Oryzomicrobium terrae</name>
    <dbReference type="NCBI Taxonomy" id="1735038"/>
    <lineage>
        <taxon>Bacteria</taxon>
        <taxon>Pseudomonadati</taxon>
        <taxon>Pseudomonadota</taxon>
        <taxon>Betaproteobacteria</taxon>
        <taxon>Rhodocyclales</taxon>
        <taxon>Rhodocyclaceae</taxon>
        <taxon>Oryzomicrobium</taxon>
    </lineage>
</organism>